<evidence type="ECO:0000259" key="8">
    <source>
        <dbReference type="Pfam" id="PF00324"/>
    </source>
</evidence>
<evidence type="ECO:0000313" key="9">
    <source>
        <dbReference type="EMBL" id="RSL34071.1"/>
    </source>
</evidence>
<sequence length="447" mass="49374">MKKSKEGGQDESYLKWWHLSLLGTGCIIGTGFFLASSLAISLTGPAVIIAFLLASFGTYSVYHFLARLMTDDPQKGSFHTYARKAYGRWAGFSSGWVYWGSEMLIMGSQMTALSIFSKFWFPDIPLWIFAAGYSVLGILVVLTGSKGFDRIENIFGVVKIAAILMFIIVAGVALTGTLNKNPDSVNLPETFSQFFPNGFTGFWSALIYAFYAFGGIEIMSMMSIRLKDKKDASKSGRIMLLLITSIYIISLGLAVLLVSVDAFDANESPFVTALDKHDFPFFPHVFNGALIIAGFSTMVASLFAVTSMLVTLAKDGDAPAFFGKEGKGKIDLHLPALGLTVIGMIFSIIFSLLLPEKIFEYITTAAGLMLIYNWFFILLYSKRLLEMKGFDHIKRFGSMAFVLLAVSGTLLEKTSRIGFFVSLAFVVVIGLVIIKMRKRWQQRPQDS</sequence>
<dbReference type="Gene3D" id="1.20.1740.10">
    <property type="entry name" value="Amino acid/polyamine transporter I"/>
    <property type="match status" value="1"/>
</dbReference>
<evidence type="ECO:0000256" key="3">
    <source>
        <dbReference type="ARBA" id="ARBA00022692"/>
    </source>
</evidence>
<dbReference type="PANTHER" id="PTHR43495">
    <property type="entry name" value="GABA PERMEASE"/>
    <property type="match status" value="1"/>
</dbReference>
<feature type="transmembrane region" description="Helical" evidence="7">
    <location>
        <begin position="361"/>
        <end position="381"/>
    </location>
</feature>
<dbReference type="PROSITE" id="PS51257">
    <property type="entry name" value="PROKAR_LIPOPROTEIN"/>
    <property type="match status" value="1"/>
</dbReference>
<keyword evidence="2" id="KW-0813">Transport</keyword>
<evidence type="ECO:0000256" key="6">
    <source>
        <dbReference type="ARBA" id="ARBA00023136"/>
    </source>
</evidence>
<dbReference type="GO" id="GO:0006865">
    <property type="term" value="P:amino acid transport"/>
    <property type="evidence" value="ECO:0007669"/>
    <property type="project" value="UniProtKB-KW"/>
</dbReference>
<accession>A0A3R9P6V8</accession>
<feature type="transmembrane region" description="Helical" evidence="7">
    <location>
        <begin position="154"/>
        <end position="174"/>
    </location>
</feature>
<evidence type="ECO:0000256" key="4">
    <source>
        <dbReference type="ARBA" id="ARBA00022970"/>
    </source>
</evidence>
<feature type="transmembrane region" description="Helical" evidence="7">
    <location>
        <begin position="417"/>
        <end position="434"/>
    </location>
</feature>
<keyword evidence="6 7" id="KW-0472">Membrane</keyword>
<organism evidence="9 10">
    <name type="scientific">Salibacterium salarium</name>
    <dbReference type="NCBI Taxonomy" id="284579"/>
    <lineage>
        <taxon>Bacteria</taxon>
        <taxon>Bacillati</taxon>
        <taxon>Bacillota</taxon>
        <taxon>Bacilli</taxon>
        <taxon>Bacillales</taxon>
        <taxon>Bacillaceae</taxon>
    </lineage>
</organism>
<evidence type="ECO:0000256" key="5">
    <source>
        <dbReference type="ARBA" id="ARBA00022989"/>
    </source>
</evidence>
<keyword evidence="4" id="KW-0029">Amino-acid transport</keyword>
<evidence type="ECO:0000313" key="10">
    <source>
        <dbReference type="Proteomes" id="UP000275076"/>
    </source>
</evidence>
<keyword evidence="10" id="KW-1185">Reference proteome</keyword>
<comment type="subcellular location">
    <subcellularLocation>
        <location evidence="1">Cell membrane</location>
        <topology evidence="1">Multi-pass membrane protein</topology>
    </subcellularLocation>
</comment>
<dbReference type="GO" id="GO:0055085">
    <property type="term" value="P:transmembrane transport"/>
    <property type="evidence" value="ECO:0007669"/>
    <property type="project" value="InterPro"/>
</dbReference>
<feature type="transmembrane region" description="Helical" evidence="7">
    <location>
        <begin position="393"/>
        <end position="411"/>
    </location>
</feature>
<dbReference type="Pfam" id="PF00324">
    <property type="entry name" value="AA_permease"/>
    <property type="match status" value="1"/>
</dbReference>
<feature type="transmembrane region" description="Helical" evidence="7">
    <location>
        <begin position="194"/>
        <end position="218"/>
    </location>
</feature>
<evidence type="ECO:0000256" key="1">
    <source>
        <dbReference type="ARBA" id="ARBA00004651"/>
    </source>
</evidence>
<feature type="transmembrane region" description="Helical" evidence="7">
    <location>
        <begin position="124"/>
        <end position="142"/>
    </location>
</feature>
<feature type="transmembrane region" description="Helical" evidence="7">
    <location>
        <begin position="46"/>
        <end position="65"/>
    </location>
</feature>
<feature type="transmembrane region" description="Helical" evidence="7">
    <location>
        <begin position="289"/>
        <end position="313"/>
    </location>
</feature>
<evidence type="ECO:0000256" key="2">
    <source>
        <dbReference type="ARBA" id="ARBA00022448"/>
    </source>
</evidence>
<name>A0A3R9P6V8_9BACI</name>
<keyword evidence="3 7" id="KW-0812">Transmembrane</keyword>
<dbReference type="RefSeq" id="WP_125555340.1">
    <property type="nucleotide sequence ID" value="NZ_RBVX01000005.1"/>
</dbReference>
<keyword evidence="5 7" id="KW-1133">Transmembrane helix</keyword>
<feature type="transmembrane region" description="Helical" evidence="7">
    <location>
        <begin position="334"/>
        <end position="355"/>
    </location>
</feature>
<dbReference type="GO" id="GO:0005886">
    <property type="term" value="C:plasma membrane"/>
    <property type="evidence" value="ECO:0007669"/>
    <property type="project" value="UniProtKB-SubCell"/>
</dbReference>
<feature type="transmembrane region" description="Helical" evidence="7">
    <location>
        <begin position="86"/>
        <end position="104"/>
    </location>
</feature>
<protein>
    <submittedName>
        <fullName evidence="9">Amino acid permease</fullName>
    </submittedName>
</protein>
<evidence type="ECO:0000256" key="7">
    <source>
        <dbReference type="SAM" id="Phobius"/>
    </source>
</evidence>
<dbReference type="EMBL" id="RBVX01000005">
    <property type="protein sequence ID" value="RSL34071.1"/>
    <property type="molecule type" value="Genomic_DNA"/>
</dbReference>
<proteinExistence type="predicted"/>
<dbReference type="AlphaFoldDB" id="A0A3R9P6V8"/>
<dbReference type="OrthoDB" id="9780162at2"/>
<feature type="domain" description="Amino acid permease/ SLC12A" evidence="8">
    <location>
        <begin position="18"/>
        <end position="381"/>
    </location>
</feature>
<dbReference type="InterPro" id="IPR004841">
    <property type="entry name" value="AA-permease/SLC12A_dom"/>
</dbReference>
<comment type="caution">
    <text evidence="9">The sequence shown here is derived from an EMBL/GenBank/DDBJ whole genome shotgun (WGS) entry which is preliminary data.</text>
</comment>
<feature type="transmembrane region" description="Helical" evidence="7">
    <location>
        <begin position="21"/>
        <end position="40"/>
    </location>
</feature>
<dbReference type="PIRSF" id="PIRSF006060">
    <property type="entry name" value="AA_transporter"/>
    <property type="match status" value="1"/>
</dbReference>
<reference evidence="9 10" key="1">
    <citation type="submission" date="2018-10" db="EMBL/GenBank/DDBJ databases">
        <title>Draft genome sequence of Bacillus salarius IM0101, isolated from a hypersaline soil in Inner Mongolia, China.</title>
        <authorList>
            <person name="Yamprayoonswat W."/>
            <person name="Boonvisut S."/>
            <person name="Jumpathong W."/>
            <person name="Sittihan S."/>
            <person name="Ruangsuj P."/>
            <person name="Wanthongcharoen S."/>
            <person name="Thongpramul N."/>
            <person name="Pimmason S."/>
            <person name="Yu B."/>
            <person name="Yasawong M."/>
        </authorList>
    </citation>
    <scope>NUCLEOTIDE SEQUENCE [LARGE SCALE GENOMIC DNA]</scope>
    <source>
        <strain evidence="9 10">IM0101</strain>
    </source>
</reference>
<dbReference type="PANTHER" id="PTHR43495:SF5">
    <property type="entry name" value="GAMMA-AMINOBUTYRIC ACID PERMEASE"/>
    <property type="match status" value="1"/>
</dbReference>
<feature type="transmembrane region" description="Helical" evidence="7">
    <location>
        <begin position="238"/>
        <end position="260"/>
    </location>
</feature>
<dbReference type="Proteomes" id="UP000275076">
    <property type="component" value="Unassembled WGS sequence"/>
</dbReference>
<gene>
    <name evidence="9" type="ORF">D7Z54_08160</name>
</gene>